<proteinExistence type="predicted"/>
<feature type="region of interest" description="Disordered" evidence="1">
    <location>
        <begin position="69"/>
        <end position="109"/>
    </location>
</feature>
<evidence type="ECO:0000313" key="2">
    <source>
        <dbReference type="EMBL" id="QGJ92919.1"/>
    </source>
</evidence>
<accession>A0A649VLJ3</accession>
<evidence type="ECO:0000256" key="1">
    <source>
        <dbReference type="SAM" id="MobiDB-lite"/>
    </source>
</evidence>
<dbReference type="EMBL" id="MN586022">
    <property type="protein sequence ID" value="QGJ92919.1"/>
    <property type="molecule type" value="Genomic_DNA"/>
</dbReference>
<organism evidence="2 3">
    <name type="scientific">Gordonia phage Chidiebere</name>
    <dbReference type="NCBI Taxonomy" id="2656530"/>
    <lineage>
        <taxon>Viruses</taxon>
        <taxon>Duplodnaviria</taxon>
        <taxon>Heunggongvirae</taxon>
        <taxon>Uroviricota</taxon>
        <taxon>Caudoviricetes</taxon>
        <taxon>Chidieberevirus</taxon>
        <taxon>Chidieberevirus chidiebere</taxon>
    </lineage>
</organism>
<dbReference type="GeneID" id="77951873"/>
<dbReference type="Proteomes" id="UP000423645">
    <property type="component" value="Segment"/>
</dbReference>
<dbReference type="KEGG" id="vg:77951873"/>
<feature type="compositionally biased region" description="Basic and acidic residues" evidence="1">
    <location>
        <begin position="69"/>
        <end position="80"/>
    </location>
</feature>
<keyword evidence="3" id="KW-1185">Reference proteome</keyword>
<name>A0A649VLJ3_9CAUD</name>
<evidence type="ECO:0000313" key="3">
    <source>
        <dbReference type="Proteomes" id="UP000423645"/>
    </source>
</evidence>
<sequence length="218" mass="24913">MRAPEDFEGVTLRQYAVIEPVSGLAADVPLGLQGPAFLFKENPDIVERIMALREKHGIVIEDDKLTEKKPVEKSPDDTVRKGTRKTVKPRSSTKPQGRRTKPGEKKMDTSLTVAERAAYMEWKMWEFKGTPGVFPAQLRRYWLGEGLSRWATKPTPYRSLRRALRSEGVPGRMIDGLAARLYHWHFGRWPGKRGGGKKSYDDMLVLQHKFAIHELETK</sequence>
<dbReference type="RefSeq" id="YP_010675546.1">
    <property type="nucleotide sequence ID" value="NC_071005.1"/>
</dbReference>
<reference evidence="2 3" key="1">
    <citation type="submission" date="2019-10" db="EMBL/GenBank/DDBJ databases">
        <authorList>
            <person name="Zack K.M."/>
            <person name="Garlena R.A."/>
            <person name="Russell D.A."/>
            <person name="Pope W.H."/>
            <person name="Jacobs-Sera D."/>
            <person name="Hatfull G.F."/>
        </authorList>
    </citation>
    <scope>NUCLEOTIDE SEQUENCE [LARGE SCALE GENOMIC DNA]</scope>
</reference>
<gene>
    <name evidence="2" type="primary">28</name>
    <name evidence="2" type="ORF">PBI_CHIDIEBERE_28</name>
</gene>
<protein>
    <submittedName>
        <fullName evidence="2">Uncharacterized protein</fullName>
    </submittedName>
</protein>